<dbReference type="Proteomes" id="UP001519460">
    <property type="component" value="Unassembled WGS sequence"/>
</dbReference>
<gene>
    <name evidence="1" type="ORF">BaRGS_00009126</name>
</gene>
<proteinExistence type="predicted"/>
<feature type="non-terminal residue" evidence="1">
    <location>
        <position position="70"/>
    </location>
</feature>
<sequence length="70" mass="7620">MNQGWLSLADQADETEGAIFPLRRPTPRTAVIYTSDLARSLSDELNPLHTCFVLSGFVSSSQVVIRLVAG</sequence>
<evidence type="ECO:0000313" key="1">
    <source>
        <dbReference type="EMBL" id="KAK7499474.1"/>
    </source>
</evidence>
<comment type="caution">
    <text evidence="1">The sequence shown here is derived from an EMBL/GenBank/DDBJ whole genome shotgun (WGS) entry which is preliminary data.</text>
</comment>
<name>A0ABD0LIW5_9CAEN</name>
<dbReference type="AlphaFoldDB" id="A0ABD0LIW5"/>
<keyword evidence="2" id="KW-1185">Reference proteome</keyword>
<protein>
    <submittedName>
        <fullName evidence="1">Uncharacterized protein</fullName>
    </submittedName>
</protein>
<organism evidence="1 2">
    <name type="scientific">Batillaria attramentaria</name>
    <dbReference type="NCBI Taxonomy" id="370345"/>
    <lineage>
        <taxon>Eukaryota</taxon>
        <taxon>Metazoa</taxon>
        <taxon>Spiralia</taxon>
        <taxon>Lophotrochozoa</taxon>
        <taxon>Mollusca</taxon>
        <taxon>Gastropoda</taxon>
        <taxon>Caenogastropoda</taxon>
        <taxon>Sorbeoconcha</taxon>
        <taxon>Cerithioidea</taxon>
        <taxon>Batillariidae</taxon>
        <taxon>Batillaria</taxon>
    </lineage>
</organism>
<reference evidence="1 2" key="1">
    <citation type="journal article" date="2023" name="Sci. Data">
        <title>Genome assembly of the Korean intertidal mud-creeper Batillaria attramentaria.</title>
        <authorList>
            <person name="Patra A.K."/>
            <person name="Ho P.T."/>
            <person name="Jun S."/>
            <person name="Lee S.J."/>
            <person name="Kim Y."/>
            <person name="Won Y.J."/>
        </authorList>
    </citation>
    <scope>NUCLEOTIDE SEQUENCE [LARGE SCALE GENOMIC DNA]</scope>
    <source>
        <strain evidence="1">Wonlab-2016</strain>
    </source>
</reference>
<dbReference type="EMBL" id="JACVVK020000043">
    <property type="protein sequence ID" value="KAK7499474.1"/>
    <property type="molecule type" value="Genomic_DNA"/>
</dbReference>
<evidence type="ECO:0000313" key="2">
    <source>
        <dbReference type="Proteomes" id="UP001519460"/>
    </source>
</evidence>
<accession>A0ABD0LIW5</accession>